<reference evidence="1" key="2">
    <citation type="journal article" date="2015" name="Data Brief">
        <title>Shoot transcriptome of the giant reed, Arundo donax.</title>
        <authorList>
            <person name="Barrero R.A."/>
            <person name="Guerrero F.D."/>
            <person name="Moolhuijzen P."/>
            <person name="Goolsby J.A."/>
            <person name="Tidwell J."/>
            <person name="Bellgard S.E."/>
            <person name="Bellgard M.I."/>
        </authorList>
    </citation>
    <scope>NUCLEOTIDE SEQUENCE</scope>
    <source>
        <tissue evidence="1">Shoot tissue taken approximately 20 cm above the soil surface</tissue>
    </source>
</reference>
<organism evidence="1">
    <name type="scientific">Arundo donax</name>
    <name type="common">Giant reed</name>
    <name type="synonym">Donax arundinaceus</name>
    <dbReference type="NCBI Taxonomy" id="35708"/>
    <lineage>
        <taxon>Eukaryota</taxon>
        <taxon>Viridiplantae</taxon>
        <taxon>Streptophyta</taxon>
        <taxon>Embryophyta</taxon>
        <taxon>Tracheophyta</taxon>
        <taxon>Spermatophyta</taxon>
        <taxon>Magnoliopsida</taxon>
        <taxon>Liliopsida</taxon>
        <taxon>Poales</taxon>
        <taxon>Poaceae</taxon>
        <taxon>PACMAD clade</taxon>
        <taxon>Arundinoideae</taxon>
        <taxon>Arundineae</taxon>
        <taxon>Arundo</taxon>
    </lineage>
</organism>
<dbReference type="EMBL" id="GBRH01199243">
    <property type="protein sequence ID" value="JAD98652.1"/>
    <property type="molecule type" value="Transcribed_RNA"/>
</dbReference>
<accession>A0A0A9ERL6</accession>
<sequence>MCNIRLGPWAQVLTEGMFQDSNQAFSIILSAIMAHNPRIQILFTVNTNEGGSPQQAIQHHETIKQNNIFTFPLFSEIAT</sequence>
<proteinExistence type="predicted"/>
<protein>
    <submittedName>
        <fullName evidence="1">Uncharacterized protein</fullName>
    </submittedName>
</protein>
<evidence type="ECO:0000313" key="1">
    <source>
        <dbReference type="EMBL" id="JAD98652.1"/>
    </source>
</evidence>
<reference evidence="1" key="1">
    <citation type="submission" date="2014-09" db="EMBL/GenBank/DDBJ databases">
        <authorList>
            <person name="Magalhaes I.L.F."/>
            <person name="Oliveira U."/>
            <person name="Santos F.R."/>
            <person name="Vidigal T.H.D.A."/>
            <person name="Brescovit A.D."/>
            <person name="Santos A.J."/>
        </authorList>
    </citation>
    <scope>NUCLEOTIDE SEQUENCE</scope>
    <source>
        <tissue evidence="1">Shoot tissue taken approximately 20 cm above the soil surface</tissue>
    </source>
</reference>
<dbReference type="AlphaFoldDB" id="A0A0A9ERL6"/>
<name>A0A0A9ERL6_ARUDO</name>